<dbReference type="GO" id="GO:0016301">
    <property type="term" value="F:kinase activity"/>
    <property type="evidence" value="ECO:0007669"/>
    <property type="project" value="UniProtKB-KW"/>
</dbReference>
<dbReference type="Proteomes" id="UP001139384">
    <property type="component" value="Unassembled WGS sequence"/>
</dbReference>
<keyword evidence="8" id="KW-1185">Reference proteome</keyword>
<dbReference type="PANTHER" id="PTHR43095:SF5">
    <property type="entry name" value="XYLULOSE KINASE"/>
    <property type="match status" value="1"/>
</dbReference>
<organism evidence="7 8">
    <name type="scientific">Streptomyces muensis</name>
    <dbReference type="NCBI Taxonomy" id="1077944"/>
    <lineage>
        <taxon>Bacteria</taxon>
        <taxon>Bacillati</taxon>
        <taxon>Actinomycetota</taxon>
        <taxon>Actinomycetes</taxon>
        <taxon>Kitasatosporales</taxon>
        <taxon>Streptomycetaceae</taxon>
        <taxon>Streptomyces</taxon>
    </lineage>
</organism>
<dbReference type="EMBL" id="JAKEIP010000183">
    <property type="protein sequence ID" value="MCF1598009.1"/>
    <property type="molecule type" value="Genomic_DNA"/>
</dbReference>
<evidence type="ECO:0000256" key="3">
    <source>
        <dbReference type="ARBA" id="ARBA00022679"/>
    </source>
</evidence>
<keyword evidence="2" id="KW-0859">Xylose metabolism</keyword>
<comment type="similarity">
    <text evidence="1">Belongs to the FGGY kinase family.</text>
</comment>
<dbReference type="PIRSF" id="PIRSF000538">
    <property type="entry name" value="GlpK"/>
    <property type="match status" value="1"/>
</dbReference>
<dbReference type="InterPro" id="IPR043129">
    <property type="entry name" value="ATPase_NBD"/>
</dbReference>
<accession>A0A9X1Q4S7</accession>
<evidence type="ECO:0000313" key="7">
    <source>
        <dbReference type="EMBL" id="MCF1598009.1"/>
    </source>
</evidence>
<evidence type="ECO:0000259" key="5">
    <source>
        <dbReference type="Pfam" id="PF00370"/>
    </source>
</evidence>
<dbReference type="Pfam" id="PF00370">
    <property type="entry name" value="FGGY_N"/>
    <property type="match status" value="1"/>
</dbReference>
<dbReference type="SUPFAM" id="SSF53067">
    <property type="entry name" value="Actin-like ATPase domain"/>
    <property type="match status" value="2"/>
</dbReference>
<name>A0A9X1Q4S7_STRM4</name>
<dbReference type="Gene3D" id="3.30.420.40">
    <property type="match status" value="2"/>
</dbReference>
<dbReference type="RefSeq" id="WP_234766425.1">
    <property type="nucleotide sequence ID" value="NZ_JAKEIP010000183.1"/>
</dbReference>
<evidence type="ECO:0000313" key="8">
    <source>
        <dbReference type="Proteomes" id="UP001139384"/>
    </source>
</evidence>
<dbReference type="InterPro" id="IPR050406">
    <property type="entry name" value="FGGY_Carb_Kinase"/>
</dbReference>
<gene>
    <name evidence="7" type="ORF">L0P92_31305</name>
</gene>
<reference evidence="7" key="1">
    <citation type="submission" date="2022-01" db="EMBL/GenBank/DDBJ databases">
        <title>Draft Genome Sequences of Seven Type Strains of the Genus Streptomyces.</title>
        <authorList>
            <person name="Aziz S."/>
            <person name="Coretto E."/>
            <person name="Chronakova A."/>
            <person name="Sproer C."/>
            <person name="Huber K."/>
            <person name="Nouioui I."/>
            <person name="Gross H."/>
        </authorList>
    </citation>
    <scope>NUCLEOTIDE SEQUENCE</scope>
    <source>
        <strain evidence="7">DSM 103493</strain>
    </source>
</reference>
<comment type="caution">
    <text evidence="7">The sequence shown here is derived from an EMBL/GenBank/DDBJ whole genome shotgun (WGS) entry which is preliminary data.</text>
</comment>
<evidence type="ECO:0000256" key="2">
    <source>
        <dbReference type="ARBA" id="ARBA00022629"/>
    </source>
</evidence>
<feature type="domain" description="Carbohydrate kinase FGGY C-terminal" evidence="6">
    <location>
        <begin position="246"/>
        <end position="421"/>
    </location>
</feature>
<evidence type="ECO:0000256" key="4">
    <source>
        <dbReference type="ARBA" id="ARBA00022777"/>
    </source>
</evidence>
<protein>
    <submittedName>
        <fullName evidence="7">Carbohydrate kinase</fullName>
    </submittedName>
</protein>
<dbReference type="CDD" id="cd07783">
    <property type="entry name" value="ASKHA_NBD_FGGY_SePSK_AtXK1-like"/>
    <property type="match status" value="1"/>
</dbReference>
<feature type="domain" description="Carbohydrate kinase FGGY N-terminal" evidence="5">
    <location>
        <begin position="11"/>
        <end position="234"/>
    </location>
</feature>
<dbReference type="Pfam" id="PF02782">
    <property type="entry name" value="FGGY_C"/>
    <property type="match status" value="1"/>
</dbReference>
<dbReference type="InterPro" id="IPR000577">
    <property type="entry name" value="Carb_kinase_FGGY"/>
</dbReference>
<dbReference type="PANTHER" id="PTHR43095">
    <property type="entry name" value="SUGAR KINASE"/>
    <property type="match status" value="1"/>
</dbReference>
<keyword evidence="3" id="KW-0808">Transferase</keyword>
<evidence type="ECO:0000259" key="6">
    <source>
        <dbReference type="Pfam" id="PF02782"/>
    </source>
</evidence>
<proteinExistence type="inferred from homology"/>
<evidence type="ECO:0000256" key="1">
    <source>
        <dbReference type="ARBA" id="ARBA00009156"/>
    </source>
</evidence>
<sequence length="489" mass="50355">MAHEHVEGDAWLGIDLGTQSVRVLLVTGDGTVLGSGSAPLGGRRDGVRHEQDPAEWWDALCAASGAALRGRSKARVGGLAVCGTSGTVLLTDGAGRPTSPALMYDDGRATAEGARARMAGLGVQDTWALPKALWLTETYGPGRITHQPDLVVSLLTGELPPADSSHALKTGYDLERDAWPAMLPRLGLPESAIPDVVRPGTRLGEVSATAADATGIPAGTPVIAGMTDGCAAQIASAALRPGSWNSVLGTTLVLKGASLTPVRDPTGVVYNHRAPDGSWLPGGASSVGAGVLTAAFAGADPAAMDTLAASYEPSGAITYPLVSPGERFPFLAPEATALLLGEPESDADLWAALLQGVAFTERLCLDYLHHLGAPLDGPLTFTGGAARSPYWNQLRADILGRPARVPQQTEPALGMAALAAYGTGAASGLPDAASSMVRIATTIEPRPHHTTRFAEPYARLLDELTSRGWLPPPVAAHAHACLDTDTSTS</sequence>
<dbReference type="InterPro" id="IPR018485">
    <property type="entry name" value="FGGY_C"/>
</dbReference>
<dbReference type="InterPro" id="IPR018484">
    <property type="entry name" value="FGGY_N"/>
</dbReference>
<keyword evidence="2" id="KW-0119">Carbohydrate metabolism</keyword>
<dbReference type="GO" id="GO:0042732">
    <property type="term" value="P:D-xylose metabolic process"/>
    <property type="evidence" value="ECO:0007669"/>
    <property type="project" value="UniProtKB-KW"/>
</dbReference>
<dbReference type="AlphaFoldDB" id="A0A9X1Q4S7"/>
<keyword evidence="4 7" id="KW-0418">Kinase</keyword>